<dbReference type="InterPro" id="IPR036412">
    <property type="entry name" value="HAD-like_sf"/>
</dbReference>
<proteinExistence type="predicted"/>
<sequence length="387" mass="41999">MGIISTCKLLLVSVGFTAAFMPVIMTTGTGTFLQSSKDTNTNTVEESRVSASSSLNHVDGIEALSSSYSTFLLDMWGVMHNGSVPYEGVVDTIQTLKDANKRLIILSNSSKRVGNAKKMLNKLGFNEEDFEQIITSGEISYRMLCGDDTLECSTWSVLQDLIVQKKKKVFVLGSGDGDEDYCKSSGWTLSSIEDADLIIARGTFTINNGGGSDNVVNKKDDGEEEYFRVLNESLEIAARKNVPMLVTNPDKVRPDEGLPPMPGAIGDSYEKILYLGGSSQTQAQSLVKRIGKPYPEVYELALSNCDDPGTAVMVGDALETDVTGGAKAKCATAWVVNDGIHSASVDELGEGNYEKGAETVLVNFNEQKEYVGDDVLRPSYVAKHFRW</sequence>
<evidence type="ECO:0000313" key="3">
    <source>
        <dbReference type="EMBL" id="CAE0466077.1"/>
    </source>
</evidence>
<evidence type="ECO:0000313" key="2">
    <source>
        <dbReference type="EMBL" id="CAE0466076.1"/>
    </source>
</evidence>
<dbReference type="Gene3D" id="3.40.50.1000">
    <property type="entry name" value="HAD superfamily/HAD-like"/>
    <property type="match status" value="2"/>
</dbReference>
<dbReference type="AlphaFoldDB" id="A0A6S8V0G4"/>
<accession>A0A6S8V0G4</accession>
<dbReference type="Pfam" id="PF13242">
    <property type="entry name" value="Hydrolase_like"/>
    <property type="match status" value="1"/>
</dbReference>
<dbReference type="EMBL" id="HBIO01014107">
    <property type="protein sequence ID" value="CAE0466076.1"/>
    <property type="molecule type" value="Transcribed_RNA"/>
</dbReference>
<protein>
    <submittedName>
        <fullName evidence="3">Uncharacterized protein</fullName>
    </submittedName>
</protein>
<dbReference type="GO" id="GO:0016791">
    <property type="term" value="F:phosphatase activity"/>
    <property type="evidence" value="ECO:0007669"/>
    <property type="project" value="TreeGrafter"/>
</dbReference>
<keyword evidence="1" id="KW-0732">Signal</keyword>
<dbReference type="SUPFAM" id="SSF56784">
    <property type="entry name" value="HAD-like"/>
    <property type="match status" value="1"/>
</dbReference>
<dbReference type="PANTHER" id="PTHR19288">
    <property type="entry name" value="4-NITROPHENYLPHOSPHATASE-RELATED"/>
    <property type="match status" value="1"/>
</dbReference>
<dbReference type="Pfam" id="PF13344">
    <property type="entry name" value="Hydrolase_6"/>
    <property type="match status" value="1"/>
</dbReference>
<dbReference type="InterPro" id="IPR023214">
    <property type="entry name" value="HAD_sf"/>
</dbReference>
<organism evidence="3">
    <name type="scientific">Chaetoceros debilis</name>
    <dbReference type="NCBI Taxonomy" id="122233"/>
    <lineage>
        <taxon>Eukaryota</taxon>
        <taxon>Sar</taxon>
        <taxon>Stramenopiles</taxon>
        <taxon>Ochrophyta</taxon>
        <taxon>Bacillariophyta</taxon>
        <taxon>Coscinodiscophyceae</taxon>
        <taxon>Chaetocerotophycidae</taxon>
        <taxon>Chaetocerotales</taxon>
        <taxon>Chaetocerotaceae</taxon>
        <taxon>Chaetoceros</taxon>
    </lineage>
</organism>
<name>A0A6S8V0G4_9STRA</name>
<reference evidence="3" key="1">
    <citation type="submission" date="2021-01" db="EMBL/GenBank/DDBJ databases">
        <authorList>
            <person name="Corre E."/>
            <person name="Pelletier E."/>
            <person name="Niang G."/>
            <person name="Scheremetjew M."/>
            <person name="Finn R."/>
            <person name="Kale V."/>
            <person name="Holt S."/>
            <person name="Cochrane G."/>
            <person name="Meng A."/>
            <person name="Brown T."/>
            <person name="Cohen L."/>
        </authorList>
    </citation>
    <scope>NUCLEOTIDE SEQUENCE</scope>
    <source>
        <strain evidence="3">MM31A-1</strain>
    </source>
</reference>
<dbReference type="EMBL" id="HBIO01014108">
    <property type="protein sequence ID" value="CAE0466077.1"/>
    <property type="molecule type" value="Transcribed_RNA"/>
</dbReference>
<evidence type="ECO:0000256" key="1">
    <source>
        <dbReference type="SAM" id="SignalP"/>
    </source>
</evidence>
<feature type="chain" id="PRO_5036393551" evidence="1">
    <location>
        <begin position="20"/>
        <end position="387"/>
    </location>
</feature>
<dbReference type="GO" id="GO:0009507">
    <property type="term" value="C:chloroplast"/>
    <property type="evidence" value="ECO:0007669"/>
    <property type="project" value="TreeGrafter"/>
</dbReference>
<gene>
    <name evidence="2" type="ORF">CDEB00056_LOCUS10928</name>
    <name evidence="3" type="ORF">CDEB00056_LOCUS10929</name>
</gene>
<feature type="signal peptide" evidence="1">
    <location>
        <begin position="1"/>
        <end position="19"/>
    </location>
</feature>
<dbReference type="InterPro" id="IPR006357">
    <property type="entry name" value="HAD-SF_hydro_IIA"/>
</dbReference>
<dbReference type="PANTHER" id="PTHR19288:SF90">
    <property type="entry name" value="OS08G0542600 PROTEIN"/>
    <property type="match status" value="1"/>
</dbReference>